<keyword evidence="1" id="KW-1133">Transmembrane helix</keyword>
<dbReference type="Pfam" id="PF18203">
    <property type="entry name" value="IPTL-CTERM"/>
    <property type="match status" value="1"/>
</dbReference>
<dbReference type="GeneID" id="51113333"/>
<organism evidence="4 5">
    <name type="scientific">Acidovorax delafieldii</name>
    <name type="common">Pseudomonas delafieldii</name>
    <dbReference type="NCBI Taxonomy" id="47920"/>
    <lineage>
        <taxon>Bacteria</taxon>
        <taxon>Pseudomonadati</taxon>
        <taxon>Pseudomonadota</taxon>
        <taxon>Betaproteobacteria</taxon>
        <taxon>Burkholderiales</taxon>
        <taxon>Comamonadaceae</taxon>
        <taxon>Acidovorax</taxon>
    </lineage>
</organism>
<gene>
    <name evidence="4" type="ORF">ATF69_4299</name>
</gene>
<comment type="caution">
    <text evidence="4">The sequence shown here is derived from an EMBL/GenBank/DDBJ whole genome shotgun (WGS) entry which is preliminary data.</text>
</comment>
<dbReference type="EMBL" id="VJWE01000018">
    <property type="protein sequence ID" value="TWG33223.1"/>
    <property type="molecule type" value="Genomic_DNA"/>
</dbReference>
<feature type="transmembrane region" description="Helical" evidence="1">
    <location>
        <begin position="39"/>
        <end position="60"/>
    </location>
</feature>
<dbReference type="RefSeq" id="WP_158641502.1">
    <property type="nucleotide sequence ID" value="NZ_VJWE01000018.1"/>
</dbReference>
<feature type="signal peptide" evidence="2">
    <location>
        <begin position="1"/>
        <end position="24"/>
    </location>
</feature>
<evidence type="ECO:0000256" key="2">
    <source>
        <dbReference type="SAM" id="SignalP"/>
    </source>
</evidence>
<dbReference type="NCBIfam" id="TIGR04174">
    <property type="entry name" value="IPTL_CTERM"/>
    <property type="match status" value="1"/>
</dbReference>
<keyword evidence="1" id="KW-0812">Transmembrane</keyword>
<keyword evidence="2" id="KW-0732">Signal</keyword>
<feature type="domain" description="IPTL-CTERM protein sorting" evidence="3">
    <location>
        <begin position="39"/>
        <end position="65"/>
    </location>
</feature>
<protein>
    <submittedName>
        <fullName evidence="4">Putative secreted protein (IPTL-CTERM system target)</fullName>
    </submittedName>
</protein>
<evidence type="ECO:0000259" key="3">
    <source>
        <dbReference type="Pfam" id="PF18203"/>
    </source>
</evidence>
<evidence type="ECO:0000313" key="4">
    <source>
        <dbReference type="EMBL" id="TWG33223.1"/>
    </source>
</evidence>
<accession>A0A561XAS6</accession>
<dbReference type="AlphaFoldDB" id="A0A561XAS6"/>
<dbReference type="NCBIfam" id="NF033207">
    <property type="entry name" value="midcut_by_XrtH"/>
    <property type="match status" value="1"/>
</dbReference>
<evidence type="ECO:0000256" key="1">
    <source>
        <dbReference type="SAM" id="Phobius"/>
    </source>
</evidence>
<proteinExistence type="predicted"/>
<feature type="chain" id="PRO_5021727608" evidence="2">
    <location>
        <begin position="25"/>
        <end position="175"/>
    </location>
</feature>
<feature type="transmembrane region" description="Helical" evidence="1">
    <location>
        <begin position="72"/>
        <end position="92"/>
    </location>
</feature>
<dbReference type="Proteomes" id="UP000321485">
    <property type="component" value="Unassembled WGS sequence"/>
</dbReference>
<sequence>MNRIAIRQSACAGLGLFSSFAVLAQPASGGVISFGLGSSIPTLSDWGMMALVGALGLFAWNAFRRAGHGAKFYSLLAAAVAVTLVLGSVFGARNAYSNGSINAANYIGSSYNFPANIDEVVYNAGDKDVFILSIQATPGYTVVTPNTLPQCQVGMKIPAHSAIPFCYVRVQGGPV</sequence>
<evidence type="ECO:0000313" key="5">
    <source>
        <dbReference type="Proteomes" id="UP000321485"/>
    </source>
</evidence>
<keyword evidence="1" id="KW-0472">Membrane</keyword>
<reference evidence="4 5" key="1">
    <citation type="journal article" date="2015" name="Stand. Genomic Sci.">
        <title>Genomic Encyclopedia of Bacterial and Archaeal Type Strains, Phase III: the genomes of soil and plant-associated and newly described type strains.</title>
        <authorList>
            <person name="Whitman W.B."/>
            <person name="Woyke T."/>
            <person name="Klenk H.P."/>
            <person name="Zhou Y."/>
            <person name="Lilburn T.G."/>
            <person name="Beck B.J."/>
            <person name="De Vos P."/>
            <person name="Vandamme P."/>
            <person name="Eisen J.A."/>
            <person name="Garrity G."/>
            <person name="Hugenholtz P."/>
            <person name="Kyrpides N.C."/>
        </authorList>
    </citation>
    <scope>NUCLEOTIDE SEQUENCE [LARGE SCALE GENOMIC DNA]</scope>
    <source>
        <strain evidence="4 5">DSM 64</strain>
    </source>
</reference>
<name>A0A561XAS6_ACIDE</name>
<dbReference type="InterPro" id="IPR026442">
    <property type="entry name" value="IPTL_CTERM"/>
</dbReference>